<dbReference type="InterPro" id="IPR029752">
    <property type="entry name" value="D-isomer_DH_CS1"/>
</dbReference>
<evidence type="ECO:0000256" key="5">
    <source>
        <dbReference type="ARBA" id="ARBA00023027"/>
    </source>
</evidence>
<dbReference type="PROSITE" id="PS00065">
    <property type="entry name" value="D_2_HYDROXYACID_DH_1"/>
    <property type="match status" value="1"/>
</dbReference>
<evidence type="ECO:0000313" key="9">
    <source>
        <dbReference type="Proteomes" id="UP000777438"/>
    </source>
</evidence>
<organism evidence="8 9">
    <name type="scientific">Thelonectria olida</name>
    <dbReference type="NCBI Taxonomy" id="1576542"/>
    <lineage>
        <taxon>Eukaryota</taxon>
        <taxon>Fungi</taxon>
        <taxon>Dikarya</taxon>
        <taxon>Ascomycota</taxon>
        <taxon>Pezizomycotina</taxon>
        <taxon>Sordariomycetes</taxon>
        <taxon>Hypocreomycetidae</taxon>
        <taxon>Hypocreales</taxon>
        <taxon>Nectriaceae</taxon>
        <taxon>Thelonectria</taxon>
    </lineage>
</organism>
<evidence type="ECO:0008006" key="10">
    <source>
        <dbReference type="Google" id="ProtNLM"/>
    </source>
</evidence>
<evidence type="ECO:0000256" key="2">
    <source>
        <dbReference type="ARBA" id="ARBA00022605"/>
    </source>
</evidence>
<dbReference type="InterPro" id="IPR006139">
    <property type="entry name" value="D-isomer_2_OHA_DH_cat_dom"/>
</dbReference>
<dbReference type="InterPro" id="IPR002347">
    <property type="entry name" value="SDR_fam"/>
</dbReference>
<keyword evidence="9" id="KW-1185">Reference proteome</keyword>
<evidence type="ECO:0000313" key="8">
    <source>
        <dbReference type="EMBL" id="KAH6900462.1"/>
    </source>
</evidence>
<evidence type="ECO:0000259" key="7">
    <source>
        <dbReference type="Pfam" id="PF02826"/>
    </source>
</evidence>
<dbReference type="PROSITE" id="PS00671">
    <property type="entry name" value="D_2_HYDROXYACID_DH_3"/>
    <property type="match status" value="1"/>
</dbReference>
<dbReference type="AlphaFoldDB" id="A0A9P8WJG8"/>
<dbReference type="SUPFAM" id="SSF52283">
    <property type="entry name" value="Formate/glycerate dehydrogenase catalytic domain-like"/>
    <property type="match status" value="1"/>
</dbReference>
<dbReference type="InterPro" id="IPR029753">
    <property type="entry name" value="D-isomer_DH_CS"/>
</dbReference>
<evidence type="ECO:0000256" key="4">
    <source>
        <dbReference type="ARBA" id="ARBA00023002"/>
    </source>
</evidence>
<dbReference type="InterPro" id="IPR006140">
    <property type="entry name" value="D-isomer_DH_NAD-bd"/>
</dbReference>
<dbReference type="GO" id="GO:0008652">
    <property type="term" value="P:amino acid biosynthetic process"/>
    <property type="evidence" value="ECO:0007669"/>
    <property type="project" value="UniProtKB-KW"/>
</dbReference>
<keyword evidence="5" id="KW-0520">NAD</keyword>
<evidence type="ECO:0000259" key="6">
    <source>
        <dbReference type="Pfam" id="PF00389"/>
    </source>
</evidence>
<evidence type="ECO:0000256" key="1">
    <source>
        <dbReference type="ARBA" id="ARBA00005854"/>
    </source>
</evidence>
<dbReference type="PANTHER" id="PTHR42789:SF1">
    <property type="entry name" value="D-ISOMER SPECIFIC 2-HYDROXYACID DEHYDROGENASE FAMILY PROTEIN (AFU_ORTHOLOGUE AFUA_6G10090)"/>
    <property type="match status" value="1"/>
</dbReference>
<keyword evidence="4" id="KW-0560">Oxidoreductase</keyword>
<dbReference type="InterPro" id="IPR020904">
    <property type="entry name" value="Sc_DH/Rdtase_CS"/>
</dbReference>
<feature type="domain" description="D-isomer specific 2-hydroxyacid dehydrogenase catalytic" evidence="6">
    <location>
        <begin position="340"/>
        <end position="665"/>
    </location>
</feature>
<dbReference type="PANTHER" id="PTHR42789">
    <property type="entry name" value="D-ISOMER SPECIFIC 2-HYDROXYACID DEHYDROGENASE FAMILY PROTEIN (AFU_ORTHOLOGUE AFUA_6G10090)"/>
    <property type="match status" value="1"/>
</dbReference>
<dbReference type="Gene3D" id="3.40.50.720">
    <property type="entry name" value="NAD(P)-binding Rossmann-like Domain"/>
    <property type="match status" value="3"/>
</dbReference>
<dbReference type="GO" id="GO:0051287">
    <property type="term" value="F:NAD binding"/>
    <property type="evidence" value="ECO:0007669"/>
    <property type="project" value="InterPro"/>
</dbReference>
<dbReference type="Proteomes" id="UP000777438">
    <property type="component" value="Unassembled WGS sequence"/>
</dbReference>
<dbReference type="PRINTS" id="PR00081">
    <property type="entry name" value="GDHRDH"/>
</dbReference>
<dbReference type="InterPro" id="IPR036291">
    <property type="entry name" value="NAD(P)-bd_dom_sf"/>
</dbReference>
<dbReference type="SUPFAM" id="SSF51735">
    <property type="entry name" value="NAD(P)-binding Rossmann-fold domains"/>
    <property type="match status" value="2"/>
</dbReference>
<evidence type="ECO:0000256" key="3">
    <source>
        <dbReference type="ARBA" id="ARBA00022857"/>
    </source>
</evidence>
<dbReference type="OrthoDB" id="298012at2759"/>
<keyword evidence="2" id="KW-0028">Amino-acid biosynthesis</keyword>
<comment type="caution">
    <text evidence="8">The sequence shown here is derived from an EMBL/GenBank/DDBJ whole genome shotgun (WGS) entry which is preliminary data.</text>
</comment>
<dbReference type="EMBL" id="JAGPYM010000001">
    <property type="protein sequence ID" value="KAH6900462.1"/>
    <property type="molecule type" value="Genomic_DNA"/>
</dbReference>
<comment type="similarity">
    <text evidence="1">Belongs to the D-isomer specific 2-hydroxyacid dehydrogenase family.</text>
</comment>
<keyword evidence="3" id="KW-0521">NADP</keyword>
<dbReference type="GO" id="GO:0016616">
    <property type="term" value="F:oxidoreductase activity, acting on the CH-OH group of donors, NAD or NADP as acceptor"/>
    <property type="evidence" value="ECO:0007669"/>
    <property type="project" value="InterPro"/>
</dbReference>
<accession>A0A9P8WJG8</accession>
<dbReference type="InterPro" id="IPR050857">
    <property type="entry name" value="D-2-hydroxyacid_DH"/>
</dbReference>
<name>A0A9P8WJG8_9HYPO</name>
<reference evidence="8 9" key="1">
    <citation type="journal article" date="2021" name="Nat. Commun.">
        <title>Genetic determinants of endophytism in the Arabidopsis root mycobiome.</title>
        <authorList>
            <person name="Mesny F."/>
            <person name="Miyauchi S."/>
            <person name="Thiergart T."/>
            <person name="Pickel B."/>
            <person name="Atanasova L."/>
            <person name="Karlsson M."/>
            <person name="Huettel B."/>
            <person name="Barry K.W."/>
            <person name="Haridas S."/>
            <person name="Chen C."/>
            <person name="Bauer D."/>
            <person name="Andreopoulos W."/>
            <person name="Pangilinan J."/>
            <person name="LaButti K."/>
            <person name="Riley R."/>
            <person name="Lipzen A."/>
            <person name="Clum A."/>
            <person name="Drula E."/>
            <person name="Henrissat B."/>
            <person name="Kohler A."/>
            <person name="Grigoriev I.V."/>
            <person name="Martin F.M."/>
            <person name="Hacquard S."/>
        </authorList>
    </citation>
    <scope>NUCLEOTIDE SEQUENCE [LARGE SCALE GENOMIC DNA]</scope>
    <source>
        <strain evidence="8 9">MPI-CAGE-CH-0241</strain>
    </source>
</reference>
<proteinExistence type="inferred from homology"/>
<sequence>MKIEGRTFIVSGGASGLGKACCEEICKNGGNAAVFDLNEESGQEAVKELGSSARFFTCNVLETESISSAVQAAAEWSKQTNKPFGGVIPAAGVSTPATMLDRHGKAFDLDNFDFVINVNLRGTIDLVRQTLEHLAKVEPAGPDGERGVIVMVASSAAFDGQKGQVSYSASKGAVAAMTLPMARDLARFGVRVVTIAPSLFESRMTSVMPDKVRKSLEGAMEFPKRAGQPVEFAQLVRQGIENVMLNGVVIRLDGAMRMPSKIYRILFSSATVLAQDNHLSQTQCRLLKLRIPTQPRITYSIFVLSRAFTTTHAMAPIKVAILDDYQGFADPHFDKLDADKYEVTSLKDTLLPYNHPDTPRSVKDALVSRLEPFEIICCMRERTPFPAELIVRLPALKLFLSTSLRNKALDLDAFAARGIPVAGTVDKNRKTAGTDSTTQHCVTLILALARGVARDDAAIKEGLWQTSFATGLGGKTLGIVGLGRLGANVARIMKTAFGMKVIAWSTNLTQDAADEKATELGLPVVDADGGKTFRAVSRDELFGTADVVSLHVVLSDRSRGLVSATDLQQMKKSAFLVNTSRGPLIVERDLLDHLKAGQIRGAALDVFDLEPLPAESEWRSRNWGKDGSSQVLLTPHMGYVEEATLGSWYEQQVANIERWAAGEPLEVPLA</sequence>
<protein>
    <recommendedName>
        <fullName evidence="10">D-3-phosphoglycerate dehydrogenase</fullName>
    </recommendedName>
</protein>
<feature type="domain" description="D-isomer specific 2-hydroxyacid dehydrogenase NAD-binding" evidence="7">
    <location>
        <begin position="443"/>
        <end position="638"/>
    </location>
</feature>
<dbReference type="Pfam" id="PF02826">
    <property type="entry name" value="2-Hacid_dh_C"/>
    <property type="match status" value="1"/>
</dbReference>
<dbReference type="CDD" id="cd12169">
    <property type="entry name" value="PGDH_like_1"/>
    <property type="match status" value="1"/>
</dbReference>
<dbReference type="Pfam" id="PF00389">
    <property type="entry name" value="2-Hacid_dh"/>
    <property type="match status" value="1"/>
</dbReference>
<dbReference type="PROSITE" id="PS00061">
    <property type="entry name" value="ADH_SHORT"/>
    <property type="match status" value="1"/>
</dbReference>
<gene>
    <name evidence="8" type="ORF">B0T10DRAFT_525230</name>
</gene>
<dbReference type="Pfam" id="PF00106">
    <property type="entry name" value="adh_short"/>
    <property type="match status" value="1"/>
</dbReference>